<keyword evidence="3" id="KW-1185">Reference proteome</keyword>
<gene>
    <name evidence="2" type="ORF">EX30DRAFT_171783</name>
</gene>
<dbReference type="InParanoid" id="A0A4S2MM38"/>
<dbReference type="Proteomes" id="UP000298138">
    <property type="component" value="Unassembled WGS sequence"/>
</dbReference>
<feature type="compositionally biased region" description="Low complexity" evidence="1">
    <location>
        <begin position="147"/>
        <end position="156"/>
    </location>
</feature>
<dbReference type="EMBL" id="ML220146">
    <property type="protein sequence ID" value="TGZ78053.1"/>
    <property type="molecule type" value="Genomic_DNA"/>
</dbReference>
<protein>
    <submittedName>
        <fullName evidence="2">Uncharacterized protein</fullName>
    </submittedName>
</protein>
<reference evidence="2 3" key="1">
    <citation type="submission" date="2019-04" db="EMBL/GenBank/DDBJ databases">
        <title>Comparative genomics and transcriptomics to analyze fruiting body development in filamentous ascomycetes.</title>
        <authorList>
            <consortium name="DOE Joint Genome Institute"/>
            <person name="Lutkenhaus R."/>
            <person name="Traeger S."/>
            <person name="Breuer J."/>
            <person name="Kuo A."/>
            <person name="Lipzen A."/>
            <person name="Pangilinan J."/>
            <person name="Dilworth D."/>
            <person name="Sandor L."/>
            <person name="Poggeler S."/>
            <person name="Barry K."/>
            <person name="Grigoriev I.V."/>
            <person name="Nowrousian M."/>
        </authorList>
    </citation>
    <scope>NUCLEOTIDE SEQUENCE [LARGE SCALE GENOMIC DNA]</scope>
    <source>
        <strain evidence="2 3">CBS 389.68</strain>
    </source>
</reference>
<name>A0A4S2MM38_9PEZI</name>
<feature type="region of interest" description="Disordered" evidence="1">
    <location>
        <begin position="145"/>
        <end position="167"/>
    </location>
</feature>
<evidence type="ECO:0000313" key="2">
    <source>
        <dbReference type="EMBL" id="TGZ78053.1"/>
    </source>
</evidence>
<evidence type="ECO:0000313" key="3">
    <source>
        <dbReference type="Proteomes" id="UP000298138"/>
    </source>
</evidence>
<proteinExistence type="predicted"/>
<evidence type="ECO:0000256" key="1">
    <source>
        <dbReference type="SAM" id="MobiDB-lite"/>
    </source>
</evidence>
<organism evidence="2 3">
    <name type="scientific">Ascodesmis nigricans</name>
    <dbReference type="NCBI Taxonomy" id="341454"/>
    <lineage>
        <taxon>Eukaryota</taxon>
        <taxon>Fungi</taxon>
        <taxon>Dikarya</taxon>
        <taxon>Ascomycota</taxon>
        <taxon>Pezizomycotina</taxon>
        <taxon>Pezizomycetes</taxon>
        <taxon>Pezizales</taxon>
        <taxon>Ascodesmidaceae</taxon>
        <taxon>Ascodesmis</taxon>
    </lineage>
</organism>
<sequence length="186" mass="20958">MAVSAIWESLMVPSSCRCWCFWCVLILSPTSFVVRVLVRGYRPPSSWYRPSMPVRVIRISSLNSSWLRWRETEYSSSFWIPRGVLYPLPTFQHSNPTVHDSGLTTFIHTPIHQAQLTSQAQDHTDCIIPHPPKPSLRASVTKLLTHSSRQPPTQASPSPPRRPRPHCTHHIVISSGGVAVRGCTTT</sequence>
<dbReference type="AlphaFoldDB" id="A0A4S2MM38"/>
<accession>A0A4S2MM38</accession>